<dbReference type="RefSeq" id="WP_395116095.1">
    <property type="nucleotide sequence ID" value="NZ_JBIMSN010000016.1"/>
</dbReference>
<evidence type="ECO:0000313" key="1">
    <source>
        <dbReference type="EMBL" id="MFH5210405.1"/>
    </source>
</evidence>
<comment type="caution">
    <text evidence="2">The sequence shown here is derived from an EMBL/GenBank/DDBJ whole genome shotgun (WGS) entry which is preliminary data.</text>
</comment>
<keyword evidence="2" id="KW-0560">Oxidoreductase</keyword>
<proteinExistence type="predicted"/>
<dbReference type="EMBL" id="JBIMSO010000060">
    <property type="protein sequence ID" value="MFH5210405.1"/>
    <property type="molecule type" value="Genomic_DNA"/>
</dbReference>
<keyword evidence="6" id="KW-1185">Reference proteome</keyword>
<dbReference type="EMBL" id="JBIMSN010000016">
    <property type="protein sequence ID" value="MFH5227631.1"/>
    <property type="molecule type" value="Genomic_DNA"/>
</dbReference>
<evidence type="ECO:0000313" key="6">
    <source>
        <dbReference type="Proteomes" id="UP001609219"/>
    </source>
</evidence>
<dbReference type="EMBL" id="JBIMSP010000002">
    <property type="protein sequence ID" value="MFH5240784.1"/>
    <property type="molecule type" value="Genomic_DNA"/>
</dbReference>
<evidence type="ECO:0000313" key="5">
    <source>
        <dbReference type="Proteomes" id="UP001609176"/>
    </source>
</evidence>
<accession>A0ABW7JY15</accession>
<evidence type="ECO:0000313" key="4">
    <source>
        <dbReference type="Proteomes" id="UP001609175"/>
    </source>
</evidence>
<sequence length="242" mass="26507">MTITVDRSAADHTLTVAEQCKQDLGDPTLWIERDSMRNSLALCIIDAIQSTRSQYSSVAKILDRYAEYRSGQGSEAEADNATDLIRSFDDVGGPAEWADAIGNRRPVSTVQGAPLKAAAILEAAKVLTTNNIETAEQLRDVVDLGQIREPWTAIPGQKSGLTWSYLTMLTDVALETPDHLVVRYLGRATATIKLAPADAAAILRDVAEHCGHDSDRLAYAIWRFESGRPIGQQVQEEQVQEE</sequence>
<organism evidence="2 6">
    <name type="scientific">Antrihabitans spumae</name>
    <dbReference type="NCBI Taxonomy" id="3373370"/>
    <lineage>
        <taxon>Bacteria</taxon>
        <taxon>Bacillati</taxon>
        <taxon>Actinomycetota</taxon>
        <taxon>Actinomycetes</taxon>
        <taxon>Mycobacteriales</taxon>
        <taxon>Nocardiaceae</taxon>
        <taxon>Antrihabitans</taxon>
    </lineage>
</organism>
<keyword evidence="2" id="KW-0575">Peroxidase</keyword>
<dbReference type="Proteomes" id="UP001609176">
    <property type="component" value="Unassembled WGS sequence"/>
</dbReference>
<evidence type="ECO:0000313" key="3">
    <source>
        <dbReference type="EMBL" id="MFH5240784.1"/>
    </source>
</evidence>
<dbReference type="GO" id="GO:0004601">
    <property type="term" value="F:peroxidase activity"/>
    <property type="evidence" value="ECO:0007669"/>
    <property type="project" value="UniProtKB-KW"/>
</dbReference>
<dbReference type="Proteomes" id="UP001609175">
    <property type="component" value="Unassembled WGS sequence"/>
</dbReference>
<reference evidence="4 5" key="1">
    <citation type="submission" date="2024-10" db="EMBL/GenBank/DDBJ databases">
        <authorList>
            <person name="Riesco R."/>
        </authorList>
    </citation>
    <scope>NUCLEOTIDE SEQUENCE [LARGE SCALE GENOMIC DNA]</scope>
    <source>
        <strain evidence="3 5">NCIMB 15448</strain>
        <strain evidence="1 4">NCIMB 15449</strain>
        <strain evidence="2 6">NCIMB 15450</strain>
    </source>
</reference>
<evidence type="ECO:0000313" key="2">
    <source>
        <dbReference type="EMBL" id="MFH5227631.1"/>
    </source>
</evidence>
<dbReference type="Proteomes" id="UP001609219">
    <property type="component" value="Unassembled WGS sequence"/>
</dbReference>
<name>A0ABW7JY15_9NOCA</name>
<gene>
    <name evidence="3" type="ORF">ACHIPV_02665</name>
    <name evidence="1" type="ORF">ACHIPZ_19660</name>
    <name evidence="2" type="ORF">ACHIRB_03380</name>
</gene>
<protein>
    <submittedName>
        <fullName evidence="2">Heme peroxidase</fullName>
    </submittedName>
</protein>